<dbReference type="EMBL" id="JAUSVR010000007">
    <property type="protein sequence ID" value="MDQ0511650.1"/>
    <property type="molecule type" value="Genomic_DNA"/>
</dbReference>
<comment type="caution">
    <text evidence="1">The sequence shown here is derived from an EMBL/GenBank/DDBJ whole genome shotgun (WGS) entry which is preliminary data.</text>
</comment>
<dbReference type="InterPro" id="IPR010430">
    <property type="entry name" value="DUF1028"/>
</dbReference>
<keyword evidence="2" id="KW-1185">Reference proteome</keyword>
<organism evidence="1 2">
    <name type="scientific">Ancylobacter amanitiformis</name>
    <dbReference type="NCBI Taxonomy" id="217069"/>
    <lineage>
        <taxon>Bacteria</taxon>
        <taxon>Pseudomonadati</taxon>
        <taxon>Pseudomonadota</taxon>
        <taxon>Alphaproteobacteria</taxon>
        <taxon>Hyphomicrobiales</taxon>
        <taxon>Xanthobacteraceae</taxon>
        <taxon>Ancylobacter</taxon>
    </lineage>
</organism>
<dbReference type="PANTHER" id="PTHR39328">
    <property type="entry name" value="BLL2871 PROTEIN"/>
    <property type="match status" value="1"/>
</dbReference>
<evidence type="ECO:0000313" key="2">
    <source>
        <dbReference type="Proteomes" id="UP001235094"/>
    </source>
</evidence>
<dbReference type="Gene3D" id="3.60.20.10">
    <property type="entry name" value="Glutamine Phosphoribosylpyrophosphate, subunit 1, domain 1"/>
    <property type="match status" value="1"/>
</dbReference>
<dbReference type="PANTHER" id="PTHR39328:SF1">
    <property type="entry name" value="BLL2871 PROTEIN"/>
    <property type="match status" value="1"/>
</dbReference>
<dbReference type="RefSeq" id="WP_306890342.1">
    <property type="nucleotide sequence ID" value="NZ_JAUSVR010000007.1"/>
</dbReference>
<proteinExistence type="predicted"/>
<dbReference type="Proteomes" id="UP001235094">
    <property type="component" value="Unassembled WGS sequence"/>
</dbReference>
<gene>
    <name evidence="1" type="ORF">QOZ99_002549</name>
</gene>
<evidence type="ECO:0000313" key="1">
    <source>
        <dbReference type="EMBL" id="MDQ0511650.1"/>
    </source>
</evidence>
<dbReference type="Pfam" id="PF06267">
    <property type="entry name" value="DUF1028"/>
    <property type="match status" value="1"/>
</dbReference>
<accession>A0ABU0LSM6</accession>
<dbReference type="InterPro" id="IPR029055">
    <property type="entry name" value="Ntn_hydrolases_N"/>
</dbReference>
<protein>
    <submittedName>
        <fullName evidence="1">Ntn-hydrolase superfamily protein</fullName>
    </submittedName>
</protein>
<sequence length="225" mass="22815">MTFSISARCAATGRFGIAVSSSSPAVAARCAHARAGVGVVSTQNITDPTLGPKGLDLLAQGLSPDEVLARFAAEAPFFDYRQVVVLGRAGPAASHSGAKTLGIHAIASGRDVAAAGNLLASTGVPAAMVAAFEALHEADLGDRLVAAMQAGVAAGGEAGPVHSAGLMIVDTVAWPVADLRIDWSEGDVMAELAALWALWKPQMDAYVTRALDPTTAPSYGVPGDR</sequence>
<name>A0ABU0LSM6_9HYPH</name>
<reference evidence="1 2" key="1">
    <citation type="submission" date="2023-07" db="EMBL/GenBank/DDBJ databases">
        <title>Genomic Encyclopedia of Type Strains, Phase IV (KMG-IV): sequencing the most valuable type-strain genomes for metagenomic binning, comparative biology and taxonomic classification.</title>
        <authorList>
            <person name="Goeker M."/>
        </authorList>
    </citation>
    <scope>NUCLEOTIDE SEQUENCE [LARGE SCALE GENOMIC DNA]</scope>
    <source>
        <strain evidence="1 2">DSM 15561</strain>
    </source>
</reference>
<dbReference type="SUPFAM" id="SSF56235">
    <property type="entry name" value="N-terminal nucleophile aminohydrolases (Ntn hydrolases)"/>
    <property type="match status" value="1"/>
</dbReference>